<dbReference type="RefSeq" id="WP_203922315.1">
    <property type="nucleotide sequence ID" value="NZ_BONZ01000073.1"/>
</dbReference>
<comment type="caution">
    <text evidence="3">The sequence shown here is derived from an EMBL/GenBank/DDBJ whole genome shotgun (WGS) entry which is preliminary data.</text>
</comment>
<dbReference type="EMBL" id="BONZ01000073">
    <property type="protein sequence ID" value="GIH18817.1"/>
    <property type="molecule type" value="Genomic_DNA"/>
</dbReference>
<dbReference type="GO" id="GO:0005975">
    <property type="term" value="P:carbohydrate metabolic process"/>
    <property type="evidence" value="ECO:0007669"/>
    <property type="project" value="InterPro"/>
</dbReference>
<evidence type="ECO:0000313" key="3">
    <source>
        <dbReference type="EMBL" id="GIH18817.1"/>
    </source>
</evidence>
<evidence type="ECO:0000259" key="2">
    <source>
        <dbReference type="PROSITE" id="PS51677"/>
    </source>
</evidence>
<dbReference type="PROSITE" id="PS51677">
    <property type="entry name" value="NODB"/>
    <property type="match status" value="1"/>
</dbReference>
<dbReference type="Proteomes" id="UP000642748">
    <property type="component" value="Unassembled WGS sequence"/>
</dbReference>
<organism evidence="3 4">
    <name type="scientific">Rugosimonospora africana</name>
    <dbReference type="NCBI Taxonomy" id="556532"/>
    <lineage>
        <taxon>Bacteria</taxon>
        <taxon>Bacillati</taxon>
        <taxon>Actinomycetota</taxon>
        <taxon>Actinomycetes</taxon>
        <taxon>Micromonosporales</taxon>
        <taxon>Micromonosporaceae</taxon>
        <taxon>Rugosimonospora</taxon>
    </lineage>
</organism>
<dbReference type="Pfam" id="PF01522">
    <property type="entry name" value="Polysacc_deac_1"/>
    <property type="match status" value="1"/>
</dbReference>
<dbReference type="InterPro" id="IPR050248">
    <property type="entry name" value="Polysacc_deacetylase_ArnD"/>
</dbReference>
<name>A0A8J3QZ52_9ACTN</name>
<dbReference type="AlphaFoldDB" id="A0A8J3QZ52"/>
<dbReference type="SUPFAM" id="SSF88713">
    <property type="entry name" value="Glycoside hydrolase/deacetylase"/>
    <property type="match status" value="1"/>
</dbReference>
<dbReference type="InterPro" id="IPR011330">
    <property type="entry name" value="Glyco_hydro/deAcase_b/a-brl"/>
</dbReference>
<dbReference type="PANTHER" id="PTHR10587:SF137">
    <property type="entry name" value="4-DEOXY-4-FORMAMIDO-L-ARABINOSE-PHOSPHOUNDECAPRENOL DEFORMYLASE ARND-RELATED"/>
    <property type="match status" value="1"/>
</dbReference>
<dbReference type="PANTHER" id="PTHR10587">
    <property type="entry name" value="GLYCOSYL TRANSFERASE-RELATED"/>
    <property type="match status" value="1"/>
</dbReference>
<dbReference type="CDD" id="cd10917">
    <property type="entry name" value="CE4_NodB_like_6s_7s"/>
    <property type="match status" value="1"/>
</dbReference>
<keyword evidence="4" id="KW-1185">Reference proteome</keyword>
<sequence>MDDSRPIETPVTRLADFGHRAGRVALTFDDGPQPPWTGEVLDILEDTGCPATFFVLGSQIRGNERTLRRMTDLGCAVEVHAWDHIRMTEQDPEQRRRDIDRTRALIREVTGHEPTAVRPPDGRVSVAVLDAIRAAGLIPAFWSVHARDWTRPGVEAIESGVSSALADGAVVLLHDGGGDRSQTVAALPRVIKAIRDLGLRAVSLTPVTASQTVSPAVSPGVSPTVSPASAATDE</sequence>
<evidence type="ECO:0000256" key="1">
    <source>
        <dbReference type="SAM" id="MobiDB-lite"/>
    </source>
</evidence>
<accession>A0A8J3QZ52</accession>
<dbReference type="Gene3D" id="3.20.20.370">
    <property type="entry name" value="Glycoside hydrolase/deacetylase"/>
    <property type="match status" value="1"/>
</dbReference>
<evidence type="ECO:0000313" key="4">
    <source>
        <dbReference type="Proteomes" id="UP000642748"/>
    </source>
</evidence>
<reference evidence="3" key="1">
    <citation type="submission" date="2021-01" db="EMBL/GenBank/DDBJ databases">
        <title>Whole genome shotgun sequence of Rugosimonospora africana NBRC 104875.</title>
        <authorList>
            <person name="Komaki H."/>
            <person name="Tamura T."/>
        </authorList>
    </citation>
    <scope>NUCLEOTIDE SEQUENCE</scope>
    <source>
        <strain evidence="3">NBRC 104875</strain>
    </source>
</reference>
<feature type="domain" description="NodB homology" evidence="2">
    <location>
        <begin position="22"/>
        <end position="202"/>
    </location>
</feature>
<dbReference type="GO" id="GO:0016810">
    <property type="term" value="F:hydrolase activity, acting on carbon-nitrogen (but not peptide) bonds"/>
    <property type="evidence" value="ECO:0007669"/>
    <property type="project" value="InterPro"/>
</dbReference>
<dbReference type="InterPro" id="IPR002509">
    <property type="entry name" value="NODB_dom"/>
</dbReference>
<feature type="region of interest" description="Disordered" evidence="1">
    <location>
        <begin position="212"/>
        <end position="234"/>
    </location>
</feature>
<protein>
    <recommendedName>
        <fullName evidence="2">NodB homology domain-containing protein</fullName>
    </recommendedName>
</protein>
<gene>
    <name evidence="3" type="ORF">Raf01_69890</name>
</gene>
<proteinExistence type="predicted"/>